<evidence type="ECO:0000313" key="2">
    <source>
        <dbReference type="EMBL" id="GIL51022.1"/>
    </source>
</evidence>
<keyword evidence="3" id="KW-1185">Reference proteome</keyword>
<dbReference type="Proteomes" id="UP000747399">
    <property type="component" value="Unassembled WGS sequence"/>
</dbReference>
<dbReference type="AlphaFoldDB" id="A0A8J4AZQ6"/>
<accession>A0A8J4AZQ6</accession>
<name>A0A8J4AZQ6_9CHLO</name>
<reference evidence="2" key="1">
    <citation type="journal article" date="2021" name="Proc. Natl. Acad. Sci. U.S.A.">
        <title>Three genomes in the algal genus Volvox reveal the fate of a haploid sex-determining region after a transition to homothallism.</title>
        <authorList>
            <person name="Yamamoto K."/>
            <person name="Hamaji T."/>
            <person name="Kawai-Toyooka H."/>
            <person name="Matsuzaki R."/>
            <person name="Takahashi F."/>
            <person name="Nishimura Y."/>
            <person name="Kawachi M."/>
            <person name="Noguchi H."/>
            <person name="Minakuchi Y."/>
            <person name="Umen J.G."/>
            <person name="Toyoda A."/>
            <person name="Nozaki H."/>
        </authorList>
    </citation>
    <scope>NUCLEOTIDE SEQUENCE</scope>
    <source>
        <strain evidence="2">NIES-3780</strain>
    </source>
</reference>
<feature type="non-terminal residue" evidence="2">
    <location>
        <position position="1"/>
    </location>
</feature>
<dbReference type="EMBL" id="BNCO01000010">
    <property type="protein sequence ID" value="GIL51022.1"/>
    <property type="molecule type" value="Genomic_DNA"/>
</dbReference>
<feature type="region of interest" description="Disordered" evidence="1">
    <location>
        <begin position="53"/>
        <end position="84"/>
    </location>
</feature>
<proteinExistence type="predicted"/>
<gene>
    <name evidence="2" type="ORF">Vafri_6974</name>
</gene>
<evidence type="ECO:0000256" key="1">
    <source>
        <dbReference type="SAM" id="MobiDB-lite"/>
    </source>
</evidence>
<comment type="caution">
    <text evidence="2">The sequence shown here is derived from an EMBL/GenBank/DDBJ whole genome shotgun (WGS) entry which is preliminary data.</text>
</comment>
<protein>
    <submittedName>
        <fullName evidence="2">Uncharacterized protein</fullName>
    </submittedName>
</protein>
<evidence type="ECO:0000313" key="3">
    <source>
        <dbReference type="Proteomes" id="UP000747399"/>
    </source>
</evidence>
<organism evidence="2 3">
    <name type="scientific">Volvox africanus</name>
    <dbReference type="NCBI Taxonomy" id="51714"/>
    <lineage>
        <taxon>Eukaryota</taxon>
        <taxon>Viridiplantae</taxon>
        <taxon>Chlorophyta</taxon>
        <taxon>core chlorophytes</taxon>
        <taxon>Chlorophyceae</taxon>
        <taxon>CS clade</taxon>
        <taxon>Chlamydomonadales</taxon>
        <taxon>Volvocaceae</taxon>
        <taxon>Volvox</taxon>
    </lineage>
</organism>
<sequence>ARPQSTAKPSTPNTAGTTSCAGKSTAKYYCSHHGANDTHDSKDCCMLHGSRSAASTSAVVEQPQRRPAPQDRGQRPPGYGAGGRARETLSCEYCGCAGHTEEQCYVAHPDKAPPNFRPLPQNCTADVRDESGRAAEAAVTAAASLSDTAATAQPMRCCRGSCS</sequence>
<feature type="region of interest" description="Disordered" evidence="1">
    <location>
        <begin position="1"/>
        <end position="21"/>
    </location>
</feature>